<evidence type="ECO:0000256" key="2">
    <source>
        <dbReference type="ARBA" id="ARBA00023002"/>
    </source>
</evidence>
<dbReference type="Pfam" id="PF01315">
    <property type="entry name" value="Ald_Xan_dh_C"/>
    <property type="match status" value="1"/>
</dbReference>
<dbReference type="PANTHER" id="PTHR11908:SF132">
    <property type="entry name" value="ALDEHYDE OXIDASE 1-RELATED"/>
    <property type="match status" value="1"/>
</dbReference>
<reference evidence="4 5" key="1">
    <citation type="submission" date="2019-06" db="EMBL/GenBank/DDBJ databases">
        <title>Sequencing the genomes of 1000 actinobacteria strains.</title>
        <authorList>
            <person name="Klenk H.-P."/>
        </authorList>
    </citation>
    <scope>NUCLEOTIDE SEQUENCE [LARGE SCALE GENOMIC DNA]</scope>
    <source>
        <strain evidence="4 5">DSM 18607</strain>
    </source>
</reference>
<dbReference type="PANTHER" id="PTHR11908">
    <property type="entry name" value="XANTHINE DEHYDROGENASE"/>
    <property type="match status" value="1"/>
</dbReference>
<dbReference type="SMART" id="SM01008">
    <property type="entry name" value="Ald_Xan_dh_C"/>
    <property type="match status" value="1"/>
</dbReference>
<dbReference type="Gene3D" id="3.30.365.10">
    <property type="entry name" value="Aldehyde oxidase/xanthine dehydrogenase, molybdopterin binding domain"/>
    <property type="match status" value="4"/>
</dbReference>
<protein>
    <submittedName>
        <fullName evidence="4">Carbon-monoxide dehydrogenase large subunit</fullName>
    </submittedName>
</protein>
<dbReference type="Pfam" id="PF20256">
    <property type="entry name" value="MoCoBD_2"/>
    <property type="match status" value="1"/>
</dbReference>
<dbReference type="InterPro" id="IPR016208">
    <property type="entry name" value="Ald_Oxase/xanthine_DH-like"/>
</dbReference>
<evidence type="ECO:0000313" key="4">
    <source>
        <dbReference type="EMBL" id="TQJ07077.1"/>
    </source>
</evidence>
<dbReference type="Gene3D" id="3.90.1170.50">
    <property type="entry name" value="Aldehyde oxidase/xanthine dehydrogenase, a/b hammerhead"/>
    <property type="match status" value="1"/>
</dbReference>
<dbReference type="SUPFAM" id="SSF56003">
    <property type="entry name" value="Molybdenum cofactor-binding domain"/>
    <property type="match status" value="1"/>
</dbReference>
<dbReference type="InterPro" id="IPR008274">
    <property type="entry name" value="AldOxase/xan_DH_MoCoBD1"/>
</dbReference>
<dbReference type="InterPro" id="IPR036856">
    <property type="entry name" value="Ald_Oxase/Xan_DH_a/b_sf"/>
</dbReference>
<dbReference type="GO" id="GO:0016491">
    <property type="term" value="F:oxidoreductase activity"/>
    <property type="evidence" value="ECO:0007669"/>
    <property type="project" value="UniProtKB-KW"/>
</dbReference>
<dbReference type="InterPro" id="IPR037165">
    <property type="entry name" value="AldOxase/xan_DH_Mopterin-bd_sf"/>
</dbReference>
<dbReference type="InterPro" id="IPR000674">
    <property type="entry name" value="Ald_Oxase/Xan_DH_a/b"/>
</dbReference>
<dbReference type="SUPFAM" id="SSF54665">
    <property type="entry name" value="CO dehydrogenase molybdoprotein N-domain-like"/>
    <property type="match status" value="1"/>
</dbReference>
<dbReference type="AlphaFoldDB" id="A0A542DVG4"/>
<accession>A0A542DVG4</accession>
<organism evidence="4 5">
    <name type="scientific">Lapillicoccus jejuensis</name>
    <dbReference type="NCBI Taxonomy" id="402171"/>
    <lineage>
        <taxon>Bacteria</taxon>
        <taxon>Bacillati</taxon>
        <taxon>Actinomycetota</taxon>
        <taxon>Actinomycetes</taxon>
        <taxon>Micrococcales</taxon>
        <taxon>Intrasporangiaceae</taxon>
        <taxon>Lapillicoccus</taxon>
    </lineage>
</organism>
<gene>
    <name evidence="4" type="ORF">FB458_0124</name>
</gene>
<dbReference type="RefSeq" id="WP_141845858.1">
    <property type="nucleotide sequence ID" value="NZ_BAAAPR010000018.1"/>
</dbReference>
<sequence>MAGSLLGNAVRRVEDPDLVTGRSTYVDDIRTVDGVLHAVFVRSYLAHARITGIDVEEARRAPGVHAVLTGADLDLGPVIPFATANGDLQRQPLATDRVRFVGEPVAVVVAETRAQAVDAAELVDVDYEELPVVVDVEAAVADEAPLQFDEAPRNIAGGDRSPDQDDVLAGAAHVVRLRMVNNRLAVAPMEGNAVLAVPGSPEDEYDLTVHVATQMPHLARTLVRKTFGLESARVRVIAPHVGGAFGGKAAVGPEHYVAIAAARHLGRPVKWVETRSEAMLSMQGRGQVDYLELGLDEEGHFLGLRCRVLGDCGAYAGFGGSFAYSTTYIMAPGVYRVGKLDYAGVAVLTNTTPVGAFRGAGRPEAAEMLERLVDLAADETGIDPAELRRRNFIEPDAFPFTTLAGMTYDNGDYDAPLTKALQLAGYDDLRVEQAARRERGDVRQLGIGLSVYAEITGGGSSEIGMVEVADDGTVTVRAGTSSHGQGHATAFSMIVADKLGVPLEQVRFEQSDTALVPRGGGTGGSRSLQIGGSAVAGAADDVVALAREVAARMLEASVDDVRLEEGRFHVAGVPTPSIGWGEVAARSREDGEPLRADHDFTPENATFPFGAHVSVVEVDTETGLVTPTRHVAVDDCGRILNPLLVEGQQHGGIAQGMSQALWEEFCYDDAGQPVTATFADYGIPAATEVPSFETANTETPTHLNPLGAKGIGESATVGSTPAVHNAVVDALSHLGVRHVDMPLTPQRVVEAVRRAGDGTLPDLWREPPAVFDDLEVRGGSEEVTNI</sequence>
<keyword evidence="2" id="KW-0560">Oxidoreductase</keyword>
<comment type="caution">
    <text evidence="4">The sequence shown here is derived from an EMBL/GenBank/DDBJ whole genome shotgun (WGS) entry which is preliminary data.</text>
</comment>
<dbReference type="OrthoDB" id="9758509at2"/>
<proteinExistence type="predicted"/>
<dbReference type="EMBL" id="VFMN01000001">
    <property type="protein sequence ID" value="TQJ07077.1"/>
    <property type="molecule type" value="Genomic_DNA"/>
</dbReference>
<evidence type="ECO:0000313" key="5">
    <source>
        <dbReference type="Proteomes" id="UP000317893"/>
    </source>
</evidence>
<dbReference type="InterPro" id="IPR046867">
    <property type="entry name" value="AldOxase/xan_DH_MoCoBD2"/>
</dbReference>
<evidence type="ECO:0000256" key="1">
    <source>
        <dbReference type="ARBA" id="ARBA00022505"/>
    </source>
</evidence>
<feature type="domain" description="Aldehyde oxidase/xanthine dehydrogenase a/b hammerhead" evidence="3">
    <location>
        <begin position="20"/>
        <end position="131"/>
    </location>
</feature>
<keyword evidence="5" id="KW-1185">Reference proteome</keyword>
<name>A0A542DVG4_9MICO</name>
<keyword evidence="1" id="KW-0500">Molybdenum</keyword>
<dbReference type="GO" id="GO:0005506">
    <property type="term" value="F:iron ion binding"/>
    <property type="evidence" value="ECO:0007669"/>
    <property type="project" value="InterPro"/>
</dbReference>
<dbReference type="Proteomes" id="UP000317893">
    <property type="component" value="Unassembled WGS sequence"/>
</dbReference>
<evidence type="ECO:0000259" key="3">
    <source>
        <dbReference type="SMART" id="SM01008"/>
    </source>
</evidence>
<dbReference type="Pfam" id="PF02738">
    <property type="entry name" value="MoCoBD_1"/>
    <property type="match status" value="1"/>
</dbReference>